<dbReference type="AlphaFoldDB" id="A0AAX3PC60"/>
<dbReference type="Proteomes" id="UP001214666">
    <property type="component" value="Chromosome"/>
</dbReference>
<evidence type="ECO:0000313" key="2">
    <source>
        <dbReference type="Proteomes" id="UP001214666"/>
    </source>
</evidence>
<dbReference type="EMBL" id="CP118942">
    <property type="protein sequence ID" value="WEE28304.1"/>
    <property type="molecule type" value="Genomic_DNA"/>
</dbReference>
<reference evidence="1" key="1">
    <citation type="submission" date="2023-02" db="EMBL/GenBank/DDBJ databases">
        <title>The sequence of Aeromonas hydrophila K533.</title>
        <authorList>
            <person name="Luo X."/>
        </authorList>
    </citation>
    <scope>NUCLEOTIDE SEQUENCE</scope>
    <source>
        <strain evidence="1">K533</strain>
    </source>
</reference>
<gene>
    <name evidence="1" type="ORF">PY771_08300</name>
</gene>
<evidence type="ECO:0000313" key="1">
    <source>
        <dbReference type="EMBL" id="WEE28304.1"/>
    </source>
</evidence>
<proteinExistence type="predicted"/>
<dbReference type="RefSeq" id="WP_275115867.1">
    <property type="nucleotide sequence ID" value="NZ_CP118942.1"/>
</dbReference>
<sequence length="91" mass="10873">MQQQNTFKQHINDYLADSVPTSRFTQGIAEFYNLGREEANSLYEYTIWYTQSNNRKAVANAIPEAFSEWIYSMEQMTGQSYPVYFYNKKEW</sequence>
<organism evidence="1 2">
    <name type="scientific">Aeromonas hydrophila</name>
    <dbReference type="NCBI Taxonomy" id="644"/>
    <lineage>
        <taxon>Bacteria</taxon>
        <taxon>Pseudomonadati</taxon>
        <taxon>Pseudomonadota</taxon>
        <taxon>Gammaproteobacteria</taxon>
        <taxon>Aeromonadales</taxon>
        <taxon>Aeromonadaceae</taxon>
        <taxon>Aeromonas</taxon>
    </lineage>
</organism>
<protein>
    <submittedName>
        <fullName evidence="1">Uncharacterized protein</fullName>
    </submittedName>
</protein>
<accession>A0AAX3PC60</accession>
<name>A0AAX3PC60_AERHY</name>